<dbReference type="EMBL" id="JAGGLM010000019">
    <property type="protein sequence ID" value="MBP2033714.1"/>
    <property type="molecule type" value="Genomic_DNA"/>
</dbReference>
<keyword evidence="11" id="KW-0961">Cell wall biogenesis/degradation</keyword>
<dbReference type="InterPro" id="IPR037167">
    <property type="entry name" value="Peptidase_S11_C_sf"/>
</dbReference>
<proteinExistence type="inferred from homology"/>
<evidence type="ECO:0000256" key="9">
    <source>
        <dbReference type="ARBA" id="ARBA00022960"/>
    </source>
</evidence>
<keyword evidence="10" id="KW-0573">Peptidoglycan synthesis</keyword>
<dbReference type="InterPro" id="IPR012907">
    <property type="entry name" value="Peptidase_S11_C"/>
</dbReference>
<name>A0ABS4KXU9_9CLOT</name>
<dbReference type="Pfam" id="PF07943">
    <property type="entry name" value="PBP5_C"/>
    <property type="match status" value="1"/>
</dbReference>
<comment type="caution">
    <text evidence="15">The sequence shown here is derived from an EMBL/GenBank/DDBJ whole genome shotgun (WGS) entry which is preliminary data.</text>
</comment>
<dbReference type="PANTHER" id="PTHR21581:SF33">
    <property type="entry name" value="D-ALANYL-D-ALANINE CARBOXYPEPTIDASE DACB"/>
    <property type="match status" value="1"/>
</dbReference>
<dbReference type="SMART" id="SM00936">
    <property type="entry name" value="PBP5_C"/>
    <property type="match status" value="1"/>
</dbReference>
<evidence type="ECO:0000256" key="3">
    <source>
        <dbReference type="ARBA" id="ARBA00007164"/>
    </source>
</evidence>
<keyword evidence="5 15" id="KW-0121">Carboxypeptidase</keyword>
<keyword evidence="8 15" id="KW-0378">Hydrolase</keyword>
<evidence type="ECO:0000256" key="8">
    <source>
        <dbReference type="ARBA" id="ARBA00022801"/>
    </source>
</evidence>
<evidence type="ECO:0000256" key="6">
    <source>
        <dbReference type="ARBA" id="ARBA00022670"/>
    </source>
</evidence>
<dbReference type="GO" id="GO:0009002">
    <property type="term" value="F:serine-type D-Ala-D-Ala carboxypeptidase activity"/>
    <property type="evidence" value="ECO:0007669"/>
    <property type="project" value="UniProtKB-EC"/>
</dbReference>
<evidence type="ECO:0000256" key="4">
    <source>
        <dbReference type="ARBA" id="ARBA00012448"/>
    </source>
</evidence>
<dbReference type="InterPro" id="IPR018044">
    <property type="entry name" value="Peptidase_S11"/>
</dbReference>
<evidence type="ECO:0000256" key="7">
    <source>
        <dbReference type="ARBA" id="ARBA00022729"/>
    </source>
</evidence>
<dbReference type="EC" id="3.4.16.4" evidence="4"/>
<reference evidence="15 16" key="1">
    <citation type="submission" date="2021-03" db="EMBL/GenBank/DDBJ databases">
        <title>Genomic Encyclopedia of Type Strains, Phase IV (KMG-IV): sequencing the most valuable type-strain genomes for metagenomic binning, comparative biology and taxonomic classification.</title>
        <authorList>
            <person name="Goeker M."/>
        </authorList>
    </citation>
    <scope>NUCLEOTIDE SEQUENCE [LARGE SCALE GENOMIC DNA]</scope>
    <source>
        <strain evidence="15 16">DSM 28783</strain>
    </source>
</reference>
<dbReference type="PRINTS" id="PR00725">
    <property type="entry name" value="DADACBPTASE1"/>
</dbReference>
<dbReference type="InterPro" id="IPR001967">
    <property type="entry name" value="Peptidase_S11_N"/>
</dbReference>
<evidence type="ECO:0000256" key="5">
    <source>
        <dbReference type="ARBA" id="ARBA00022645"/>
    </source>
</evidence>
<dbReference type="InterPro" id="IPR015956">
    <property type="entry name" value="Peniciliin-bd_prot_C_sf"/>
</dbReference>
<organism evidence="15 16">
    <name type="scientific">Clostridium algifaecis</name>
    <dbReference type="NCBI Taxonomy" id="1472040"/>
    <lineage>
        <taxon>Bacteria</taxon>
        <taxon>Bacillati</taxon>
        <taxon>Bacillota</taxon>
        <taxon>Clostridia</taxon>
        <taxon>Eubacteriales</taxon>
        <taxon>Clostridiaceae</taxon>
        <taxon>Clostridium</taxon>
    </lineage>
</organism>
<sequence>MNKKLKSFLVFILIFSIVININTNVVMADKNSKNKSPNIQAGCAIALDSKSKVVLYEKNAYQLVPMASTTKIMTALVAIKYGNLDRKIEISKRSAGVRGSTVGYKKGENIKLKELLYGLMLRSGNDAAIAIAEGVSGNVEEFVKLMNEYASEIGVLNTHFETPHGLDKDEHYSTAYDLSVVTSKARENELFTKIVNSKDVDGKENDFTRSYHNINKILWEIPYANGVKTGYTGKAGKCLVTSVNINGNEVIIVVLNCPGRWKETKKISEYVNNNYEFKKMFSKDDNAVDINLNKKKLRLKYGEDIIIPVNPECKYTTKIIKPEKIGCTIKKGDKVGKLCIYKDGKKIYSTSLKAGNTFRIHRFHFLNKFNF</sequence>
<accession>A0ABS4KXU9</accession>
<comment type="similarity">
    <text evidence="3 13">Belongs to the peptidase S11 family.</text>
</comment>
<evidence type="ECO:0000256" key="2">
    <source>
        <dbReference type="ARBA" id="ARBA00004752"/>
    </source>
</evidence>
<feature type="domain" description="Peptidase S11 D-Ala-D-Ala carboxypeptidase A C-terminal" evidence="14">
    <location>
        <begin position="275"/>
        <end position="360"/>
    </location>
</feature>
<keyword evidence="9" id="KW-0133">Cell shape</keyword>
<dbReference type="Gene3D" id="2.60.410.10">
    <property type="entry name" value="D-Ala-D-Ala carboxypeptidase, C-terminal domain"/>
    <property type="match status" value="1"/>
</dbReference>
<dbReference type="Pfam" id="PF00768">
    <property type="entry name" value="Peptidase_S11"/>
    <property type="match status" value="1"/>
</dbReference>
<evidence type="ECO:0000313" key="16">
    <source>
        <dbReference type="Proteomes" id="UP001519307"/>
    </source>
</evidence>
<evidence type="ECO:0000256" key="11">
    <source>
        <dbReference type="ARBA" id="ARBA00023316"/>
    </source>
</evidence>
<evidence type="ECO:0000256" key="10">
    <source>
        <dbReference type="ARBA" id="ARBA00022984"/>
    </source>
</evidence>
<evidence type="ECO:0000259" key="14">
    <source>
        <dbReference type="SMART" id="SM00936"/>
    </source>
</evidence>
<dbReference type="SUPFAM" id="SSF56601">
    <property type="entry name" value="beta-lactamase/transpeptidase-like"/>
    <property type="match status" value="1"/>
</dbReference>
<dbReference type="PANTHER" id="PTHR21581">
    <property type="entry name" value="D-ALANYL-D-ALANINE CARBOXYPEPTIDASE"/>
    <property type="match status" value="1"/>
</dbReference>
<evidence type="ECO:0000256" key="13">
    <source>
        <dbReference type="RuleBase" id="RU004016"/>
    </source>
</evidence>
<dbReference type="Gene3D" id="3.40.710.10">
    <property type="entry name" value="DD-peptidase/beta-lactamase superfamily"/>
    <property type="match status" value="1"/>
</dbReference>
<gene>
    <name evidence="15" type="ORF">J2Z42_002421</name>
</gene>
<dbReference type="RefSeq" id="WP_209702972.1">
    <property type="nucleotide sequence ID" value="NZ_JAGGLM010000019.1"/>
</dbReference>
<keyword evidence="7" id="KW-0732">Signal</keyword>
<keyword evidence="6" id="KW-0645">Protease</keyword>
<dbReference type="SUPFAM" id="SSF69189">
    <property type="entry name" value="Penicillin-binding protein associated domain"/>
    <property type="match status" value="1"/>
</dbReference>
<keyword evidence="16" id="KW-1185">Reference proteome</keyword>
<dbReference type="Proteomes" id="UP001519307">
    <property type="component" value="Unassembled WGS sequence"/>
</dbReference>
<dbReference type="InterPro" id="IPR012338">
    <property type="entry name" value="Beta-lactam/transpept-like"/>
</dbReference>
<comment type="function">
    <text evidence="1">Removes C-terminal D-alanyl residues from sugar-peptide cell wall precursors.</text>
</comment>
<comment type="pathway">
    <text evidence="2">Cell wall biogenesis; peptidoglycan biosynthesis.</text>
</comment>
<evidence type="ECO:0000256" key="12">
    <source>
        <dbReference type="ARBA" id="ARBA00034000"/>
    </source>
</evidence>
<protein>
    <recommendedName>
        <fullName evidence="4">serine-type D-Ala-D-Ala carboxypeptidase</fullName>
        <ecNumber evidence="4">3.4.16.4</ecNumber>
    </recommendedName>
</protein>
<evidence type="ECO:0000313" key="15">
    <source>
        <dbReference type="EMBL" id="MBP2033714.1"/>
    </source>
</evidence>
<evidence type="ECO:0000256" key="1">
    <source>
        <dbReference type="ARBA" id="ARBA00003217"/>
    </source>
</evidence>
<comment type="catalytic activity">
    <reaction evidence="12">
        <text>Preferential cleavage: (Ac)2-L-Lys-D-Ala-|-D-Ala. Also transpeptidation of peptidyl-alanyl moieties that are N-acyl substituents of D-alanine.</text>
        <dbReference type="EC" id="3.4.16.4"/>
    </reaction>
</comment>